<organism evidence="1 2">
    <name type="scientific">Micrococcus lylae</name>
    <dbReference type="NCBI Taxonomy" id="1273"/>
    <lineage>
        <taxon>Bacteria</taxon>
        <taxon>Bacillati</taxon>
        <taxon>Actinomycetota</taxon>
        <taxon>Actinomycetes</taxon>
        <taxon>Micrococcales</taxon>
        <taxon>Micrococcaceae</taxon>
        <taxon>Micrococcus</taxon>
    </lineage>
</organism>
<evidence type="ECO:0000313" key="2">
    <source>
        <dbReference type="Proteomes" id="UP000297477"/>
    </source>
</evidence>
<dbReference type="EMBL" id="SPKT01000019">
    <property type="protein sequence ID" value="TFH98333.1"/>
    <property type="molecule type" value="Genomic_DNA"/>
</dbReference>
<evidence type="ECO:0008006" key="3">
    <source>
        <dbReference type="Google" id="ProtNLM"/>
    </source>
</evidence>
<evidence type="ECO:0000313" key="1">
    <source>
        <dbReference type="EMBL" id="TFH98333.1"/>
    </source>
</evidence>
<sequence>MTLLITEDSRLRVWRETWAEATAETGSPILTAGSSSACGWKDRLRNGFLRGELVRLAHGAYVPLDLWQNSRRWDREKFCIMAVVRTRRAAPAVLTGTTALMLHGLPLGRHLPHVELVARGQGRAKPAPRIEPFAAPERSLRLMAGLHAACSDAEGDPPALPGTNPSLWTPVRHRYRARSEDEQDRPTVRLPVTLSDGTVIGEVTAESLAPALAVGLKETTASESLPVLDALAFRGVDESGLLVGKAPPPPEDRRVPHGSVPATITADAVVKSAVELAPTRAAGRRLKQDWKHASPLAESAGESVSRGRMIELGFEVPELQVAVSDADGFIARVDSLWRERGIVGEFDGIGKYDVDAHANAEERRRYLRRQQGREIRLQRVCSHVLHWTWRDVQDPARLRRLLDGAGVSRTARR</sequence>
<dbReference type="Proteomes" id="UP000297477">
    <property type="component" value="Unassembled WGS sequence"/>
</dbReference>
<accession>A0ABY2JXY1</accession>
<name>A0ABY2JXY1_9MICC</name>
<comment type="caution">
    <text evidence="1">The sequence shown here is derived from an EMBL/GenBank/DDBJ whole genome shotgun (WGS) entry which is preliminary data.</text>
</comment>
<proteinExistence type="predicted"/>
<gene>
    <name evidence="1" type="ORF">E4A49_09135</name>
</gene>
<keyword evidence="2" id="KW-1185">Reference proteome</keyword>
<dbReference type="RefSeq" id="WP_067190207.1">
    <property type="nucleotide sequence ID" value="NZ_SPKT01000019.1"/>
</dbReference>
<protein>
    <recommendedName>
        <fullName evidence="3">Transcriptional regulator, AbiEi antitoxin, Type IV TA system</fullName>
    </recommendedName>
</protein>
<reference evidence="1 2" key="1">
    <citation type="submission" date="2019-03" db="EMBL/GenBank/DDBJ databases">
        <title>Reclassification of Micrococcus aloeverae and Micrococcus yunnanensis as later heterotypic synonyms of Micrococcus luteus.</title>
        <authorList>
            <person name="Huang C.-H."/>
        </authorList>
    </citation>
    <scope>NUCLEOTIDE SEQUENCE [LARGE SCALE GENOMIC DNA]</scope>
    <source>
        <strain evidence="1 2">BCRC 12151</strain>
    </source>
</reference>